<dbReference type="RefSeq" id="WP_005978565.1">
    <property type="nucleotide sequence ID" value="NZ_BAABXY010000001.1"/>
</dbReference>
<dbReference type="AlphaFoldDB" id="A0AAX1TQN8"/>
<dbReference type="PRINTS" id="PR00701">
    <property type="entry name" value="60KDINNERMP"/>
</dbReference>
<dbReference type="InterPro" id="IPR047196">
    <property type="entry name" value="YidC_ALB_C"/>
</dbReference>
<keyword evidence="6 10" id="KW-1133">Transmembrane helix</keyword>
<comment type="similarity">
    <text evidence="9">Belongs to the OXA1/ALB3/YidC family.</text>
</comment>
<evidence type="ECO:0000259" key="11">
    <source>
        <dbReference type="Pfam" id="PF02096"/>
    </source>
</evidence>
<sequence>MKYISGIYGLLKGVIEAMLVFMHHLTGNFGLAIIGVTILMKIILLPLTLKQDKSMKSMKKLQPELDKLKEKYKGDPKMLNQKTMELYQQHKVNPAGGCLPLLVQLPILWALFGVLRGGIVPQDSTFLWMELVKPDPFYILPVLNGVVSFVQQKVMGSSDNPQMKNMMYMFPIMMVFISYKMPAGLQIYWLTSSLAGVIQQYLIMKRGE</sequence>
<keyword evidence="2" id="KW-0813">Transport</keyword>
<proteinExistence type="inferred from homology"/>
<dbReference type="KEGG" id="ful:C4N20_06215"/>
<organism evidence="12 13">
    <name type="scientific">Fusobacterium ulcerans</name>
    <dbReference type="NCBI Taxonomy" id="861"/>
    <lineage>
        <taxon>Bacteria</taxon>
        <taxon>Fusobacteriati</taxon>
        <taxon>Fusobacteriota</taxon>
        <taxon>Fusobacteriia</taxon>
        <taxon>Fusobacteriales</taxon>
        <taxon>Fusobacteriaceae</taxon>
        <taxon>Fusobacterium</taxon>
    </lineage>
</organism>
<accession>A0AAX1TQN8</accession>
<dbReference type="NCBIfam" id="TIGR03592">
    <property type="entry name" value="yidC_oxa1_cterm"/>
    <property type="match status" value="1"/>
</dbReference>
<dbReference type="EMBL" id="LS483487">
    <property type="protein sequence ID" value="SQJ15806.1"/>
    <property type="molecule type" value="Genomic_DNA"/>
</dbReference>
<evidence type="ECO:0000313" key="13">
    <source>
        <dbReference type="Proteomes" id="UP000249008"/>
    </source>
</evidence>
<protein>
    <submittedName>
        <fullName evidence="12">Stage III sporulation protein J</fullName>
    </submittedName>
</protein>
<evidence type="ECO:0000256" key="2">
    <source>
        <dbReference type="ARBA" id="ARBA00022448"/>
    </source>
</evidence>
<keyword evidence="7 10" id="KW-0472">Membrane</keyword>
<keyword evidence="3" id="KW-1003">Cell membrane</keyword>
<keyword evidence="8" id="KW-0143">Chaperone</keyword>
<evidence type="ECO:0000313" key="12">
    <source>
        <dbReference type="EMBL" id="SQJ15806.1"/>
    </source>
</evidence>
<evidence type="ECO:0000256" key="10">
    <source>
        <dbReference type="SAM" id="Phobius"/>
    </source>
</evidence>
<keyword evidence="4 9" id="KW-0812">Transmembrane</keyword>
<dbReference type="InterPro" id="IPR001708">
    <property type="entry name" value="YidC/ALB3/OXA1/COX18"/>
</dbReference>
<dbReference type="GO" id="GO:0051205">
    <property type="term" value="P:protein insertion into membrane"/>
    <property type="evidence" value="ECO:0007669"/>
    <property type="project" value="TreeGrafter"/>
</dbReference>
<evidence type="ECO:0000256" key="4">
    <source>
        <dbReference type="ARBA" id="ARBA00022692"/>
    </source>
</evidence>
<gene>
    <name evidence="12" type="primary">misCA</name>
    <name evidence="12" type="ORF">NCTC12112_03132</name>
</gene>
<dbReference type="GO" id="GO:0032977">
    <property type="term" value="F:membrane insertase activity"/>
    <property type="evidence" value="ECO:0007669"/>
    <property type="project" value="InterPro"/>
</dbReference>
<dbReference type="CDD" id="cd20070">
    <property type="entry name" value="5TM_YidC_Alb3"/>
    <property type="match status" value="1"/>
</dbReference>
<dbReference type="Pfam" id="PF02096">
    <property type="entry name" value="60KD_IMP"/>
    <property type="match status" value="1"/>
</dbReference>
<name>A0AAX1TQN8_9FUSO</name>
<feature type="transmembrane region" description="Helical" evidence="10">
    <location>
        <begin position="31"/>
        <end position="49"/>
    </location>
</feature>
<dbReference type="GO" id="GO:0005886">
    <property type="term" value="C:plasma membrane"/>
    <property type="evidence" value="ECO:0007669"/>
    <property type="project" value="UniProtKB-SubCell"/>
</dbReference>
<evidence type="ECO:0000256" key="3">
    <source>
        <dbReference type="ARBA" id="ARBA00022475"/>
    </source>
</evidence>
<evidence type="ECO:0000256" key="7">
    <source>
        <dbReference type="ARBA" id="ARBA00023136"/>
    </source>
</evidence>
<dbReference type="GO" id="GO:0015031">
    <property type="term" value="P:protein transport"/>
    <property type="evidence" value="ECO:0007669"/>
    <property type="project" value="UniProtKB-KW"/>
</dbReference>
<evidence type="ECO:0000256" key="8">
    <source>
        <dbReference type="ARBA" id="ARBA00023186"/>
    </source>
</evidence>
<evidence type="ECO:0000256" key="9">
    <source>
        <dbReference type="RuleBase" id="RU003945"/>
    </source>
</evidence>
<feature type="transmembrane region" description="Helical" evidence="10">
    <location>
        <begin position="166"/>
        <end position="181"/>
    </location>
</feature>
<feature type="domain" description="Membrane insertase YidC/Oxa/ALB C-terminal" evidence="11">
    <location>
        <begin position="29"/>
        <end position="205"/>
    </location>
</feature>
<evidence type="ECO:0000256" key="6">
    <source>
        <dbReference type="ARBA" id="ARBA00022989"/>
    </source>
</evidence>
<dbReference type="PANTHER" id="PTHR12428">
    <property type="entry name" value="OXA1"/>
    <property type="match status" value="1"/>
</dbReference>
<dbReference type="GeneID" id="78454396"/>
<keyword evidence="5" id="KW-0653">Protein transport</keyword>
<evidence type="ECO:0000256" key="1">
    <source>
        <dbReference type="ARBA" id="ARBA00004651"/>
    </source>
</evidence>
<dbReference type="PANTHER" id="PTHR12428:SF65">
    <property type="entry name" value="CYTOCHROME C OXIDASE ASSEMBLY PROTEIN COX18, MITOCHONDRIAL"/>
    <property type="match status" value="1"/>
</dbReference>
<dbReference type="InterPro" id="IPR028055">
    <property type="entry name" value="YidC/Oxa/ALB_C"/>
</dbReference>
<comment type="subcellular location">
    <subcellularLocation>
        <location evidence="1">Cell membrane</location>
        <topology evidence="1">Multi-pass membrane protein</topology>
    </subcellularLocation>
    <subcellularLocation>
        <location evidence="9">Membrane</location>
        <topology evidence="9">Multi-pass membrane protein</topology>
    </subcellularLocation>
</comment>
<dbReference type="Proteomes" id="UP000249008">
    <property type="component" value="Chromosome 1"/>
</dbReference>
<dbReference type="PRINTS" id="PR01900">
    <property type="entry name" value="YIDCPROTEIN"/>
</dbReference>
<feature type="transmembrane region" description="Helical" evidence="10">
    <location>
        <begin position="98"/>
        <end position="117"/>
    </location>
</feature>
<evidence type="ECO:0000256" key="5">
    <source>
        <dbReference type="ARBA" id="ARBA00022927"/>
    </source>
</evidence>
<reference evidence="12 13" key="1">
    <citation type="submission" date="2018-06" db="EMBL/GenBank/DDBJ databases">
        <authorList>
            <consortium name="Pathogen Informatics"/>
            <person name="Doyle S."/>
        </authorList>
    </citation>
    <scope>NUCLEOTIDE SEQUENCE [LARGE SCALE GENOMIC DNA]</scope>
    <source>
        <strain evidence="12 13">NCTC12112</strain>
    </source>
</reference>